<dbReference type="AlphaFoldDB" id="A0A4U0RS58"/>
<evidence type="ECO:0000313" key="1">
    <source>
        <dbReference type="EMBL" id="TJZ98246.1"/>
    </source>
</evidence>
<name>A0A4U0RS58_9ACTN</name>
<proteinExistence type="predicted"/>
<dbReference type="EMBL" id="SUMC01000133">
    <property type="protein sequence ID" value="TJZ98246.1"/>
    <property type="molecule type" value="Genomic_DNA"/>
</dbReference>
<gene>
    <name evidence="1" type="ORF">FCI23_48690</name>
</gene>
<comment type="caution">
    <text evidence="1">The sequence shown here is derived from an EMBL/GenBank/DDBJ whole genome shotgun (WGS) entry which is preliminary data.</text>
</comment>
<dbReference type="OrthoDB" id="5189305at2"/>
<protein>
    <submittedName>
        <fullName evidence="1">Uncharacterized protein</fullName>
    </submittedName>
</protein>
<dbReference type="RefSeq" id="WP_136730426.1">
    <property type="nucleotide sequence ID" value="NZ_SUMC01000133.1"/>
</dbReference>
<dbReference type="Proteomes" id="UP000305778">
    <property type="component" value="Unassembled WGS sequence"/>
</dbReference>
<organism evidence="1 2">
    <name type="scientific">Actinacidiphila oryziradicis</name>
    <dbReference type="NCBI Taxonomy" id="2571141"/>
    <lineage>
        <taxon>Bacteria</taxon>
        <taxon>Bacillati</taxon>
        <taxon>Actinomycetota</taxon>
        <taxon>Actinomycetes</taxon>
        <taxon>Kitasatosporales</taxon>
        <taxon>Streptomycetaceae</taxon>
        <taxon>Actinacidiphila</taxon>
    </lineage>
</organism>
<keyword evidence="2" id="KW-1185">Reference proteome</keyword>
<evidence type="ECO:0000313" key="2">
    <source>
        <dbReference type="Proteomes" id="UP000305778"/>
    </source>
</evidence>
<sequence>MTELAASLGCVYEECCDDDSSENGVPYYAWWVRVPQAEHVRRGENDIPVVVDRLRQYLDTQLPDLLEWEIVPDGEFTVDRAAGSALREAYDDLIAPFERALMPLRVDGADERCCHVG</sequence>
<accession>A0A4U0RS58</accession>
<reference evidence="1 2" key="1">
    <citation type="submission" date="2019-04" db="EMBL/GenBank/DDBJ databases">
        <title>Streptomyces oryziradicis sp. nov., a novel actinomycete isolated from rhizosphere soil of rice (Oryza sativa L.).</title>
        <authorList>
            <person name="Li C."/>
        </authorList>
    </citation>
    <scope>NUCLEOTIDE SEQUENCE [LARGE SCALE GENOMIC DNA]</scope>
    <source>
        <strain evidence="1 2">NEAU-C40</strain>
    </source>
</reference>